<dbReference type="Proteomes" id="UP001162992">
    <property type="component" value="Chromosome 10"/>
</dbReference>
<evidence type="ECO:0000313" key="2">
    <source>
        <dbReference type="Proteomes" id="UP001162992"/>
    </source>
</evidence>
<keyword evidence="2" id="KW-1185">Reference proteome</keyword>
<gene>
    <name evidence="1" type="ORF">O6H91_10G055500</name>
</gene>
<comment type="caution">
    <text evidence="1">The sequence shown here is derived from an EMBL/GenBank/DDBJ whole genome shotgun (WGS) entry which is preliminary data.</text>
</comment>
<organism evidence="1 2">
    <name type="scientific">Diphasiastrum complanatum</name>
    <name type="common">Issler's clubmoss</name>
    <name type="synonym">Lycopodium complanatum</name>
    <dbReference type="NCBI Taxonomy" id="34168"/>
    <lineage>
        <taxon>Eukaryota</taxon>
        <taxon>Viridiplantae</taxon>
        <taxon>Streptophyta</taxon>
        <taxon>Embryophyta</taxon>
        <taxon>Tracheophyta</taxon>
        <taxon>Lycopodiopsida</taxon>
        <taxon>Lycopodiales</taxon>
        <taxon>Lycopodiaceae</taxon>
        <taxon>Lycopodioideae</taxon>
        <taxon>Diphasiastrum</taxon>
    </lineage>
</organism>
<reference evidence="2" key="1">
    <citation type="journal article" date="2024" name="Proc. Natl. Acad. Sci. U.S.A.">
        <title>Extraordinary preservation of gene collinearity over three hundred million years revealed in homosporous lycophytes.</title>
        <authorList>
            <person name="Li C."/>
            <person name="Wickell D."/>
            <person name="Kuo L.Y."/>
            <person name="Chen X."/>
            <person name="Nie B."/>
            <person name="Liao X."/>
            <person name="Peng D."/>
            <person name="Ji J."/>
            <person name="Jenkins J."/>
            <person name="Williams M."/>
            <person name="Shu S."/>
            <person name="Plott C."/>
            <person name="Barry K."/>
            <person name="Rajasekar S."/>
            <person name="Grimwood J."/>
            <person name="Han X."/>
            <person name="Sun S."/>
            <person name="Hou Z."/>
            <person name="He W."/>
            <person name="Dai G."/>
            <person name="Sun C."/>
            <person name="Schmutz J."/>
            <person name="Leebens-Mack J.H."/>
            <person name="Li F.W."/>
            <person name="Wang L."/>
        </authorList>
    </citation>
    <scope>NUCLEOTIDE SEQUENCE [LARGE SCALE GENOMIC DNA]</scope>
    <source>
        <strain evidence="2">cv. PW_Plant_1</strain>
    </source>
</reference>
<protein>
    <submittedName>
        <fullName evidence="1">Uncharacterized protein</fullName>
    </submittedName>
</protein>
<name>A0ACC2CH39_DIPCM</name>
<dbReference type="EMBL" id="CM055101">
    <property type="protein sequence ID" value="KAJ7541346.1"/>
    <property type="molecule type" value="Genomic_DNA"/>
</dbReference>
<accession>A0ACC2CH39</accession>
<sequence>MEKLLAIKEKEIVFDFKLGCKCRSVVHLKNLSATAAVAFKVETTAPEKFFVTPPYGRMPASSQLSLIFTLRPQSSFPEQFPVSDDQFLIKSVRVNSETDKKAEKPPSEGSSFTAVDTGKAVMDSKLNVFYVGEVLLRYLVAKGAVEDVKRMLRRHNSCNQCDDNGRTPLHLAAASRVGNLEMVDLLLKAGAKVDHVTSTTRLTPLLVAVLAGNDKVVRLLLKHGSDVEYKNANGSSAMHQAATWSHIGVLRSLIKRGASLEIKDNEGRTPLHCAVTEGHVDCVRELLKAGADKNARSSDGRTALFRAASKGYVDIVEMLLDYGADPQIRNSSGQSAHDAALQKEHVAVIDALESKDYFMTAARQGNSKLICEYLNKGVRVDTADQFGWTPLHYAAFKGHVEVVKELLEHGANIESGDEEGHTPLHCAAEAGKEKVVQLLLKVGAKADAKTKRGVTPLHLSQALQCRAVVSVLSEALKSSPDKMITTHKPTSDTQLRPTEIPPHCTQKKDMRHELFMKTIWQQIQT</sequence>
<evidence type="ECO:0000313" key="1">
    <source>
        <dbReference type="EMBL" id="KAJ7541346.1"/>
    </source>
</evidence>
<proteinExistence type="predicted"/>